<dbReference type="Pfam" id="PF00931">
    <property type="entry name" value="NB-ARC"/>
    <property type="match status" value="1"/>
</dbReference>
<keyword evidence="5" id="KW-0520">NAD</keyword>
<dbReference type="OrthoDB" id="1106287at2759"/>
<organism evidence="8 9">
    <name type="scientific">Eutrema salsugineum</name>
    <name type="common">Saltwater cress</name>
    <name type="synonym">Sisymbrium salsugineum</name>
    <dbReference type="NCBI Taxonomy" id="72664"/>
    <lineage>
        <taxon>Eukaryota</taxon>
        <taxon>Viridiplantae</taxon>
        <taxon>Streptophyta</taxon>
        <taxon>Embryophyta</taxon>
        <taxon>Tracheophyta</taxon>
        <taxon>Spermatophyta</taxon>
        <taxon>Magnoliopsida</taxon>
        <taxon>eudicotyledons</taxon>
        <taxon>Gunneridae</taxon>
        <taxon>Pentapetalae</taxon>
        <taxon>rosids</taxon>
        <taxon>malvids</taxon>
        <taxon>Brassicales</taxon>
        <taxon>Brassicaceae</taxon>
        <taxon>Eutremeae</taxon>
        <taxon>Eutrema</taxon>
    </lineage>
</organism>
<evidence type="ECO:0000256" key="5">
    <source>
        <dbReference type="ARBA" id="ARBA00023027"/>
    </source>
</evidence>
<evidence type="ECO:0000256" key="1">
    <source>
        <dbReference type="ARBA" id="ARBA00011982"/>
    </source>
</evidence>
<dbReference type="Pfam" id="PF01582">
    <property type="entry name" value="TIR"/>
    <property type="match status" value="1"/>
</dbReference>
<dbReference type="OMA" id="HCEARCK"/>
<keyword evidence="4" id="KW-0378">Hydrolase</keyword>
<dbReference type="InterPro" id="IPR002182">
    <property type="entry name" value="NB-ARC"/>
</dbReference>
<dbReference type="SUPFAM" id="SSF52200">
    <property type="entry name" value="Toll/Interleukin receptor TIR domain"/>
    <property type="match status" value="1"/>
</dbReference>
<dbReference type="GO" id="GO:0007165">
    <property type="term" value="P:signal transduction"/>
    <property type="evidence" value="ECO:0007669"/>
    <property type="project" value="InterPro"/>
</dbReference>
<keyword evidence="9" id="KW-1185">Reference proteome</keyword>
<dbReference type="SMART" id="SM00255">
    <property type="entry name" value="TIR"/>
    <property type="match status" value="1"/>
</dbReference>
<dbReference type="InterPro" id="IPR035897">
    <property type="entry name" value="Toll_tir_struct_dom_sf"/>
</dbReference>
<feature type="domain" description="TIR" evidence="7">
    <location>
        <begin position="11"/>
        <end position="175"/>
    </location>
</feature>
<dbReference type="Gene3D" id="3.40.50.300">
    <property type="entry name" value="P-loop containing nucleotide triphosphate hydrolases"/>
    <property type="match status" value="1"/>
</dbReference>
<dbReference type="GO" id="GO:0006952">
    <property type="term" value="P:defense response"/>
    <property type="evidence" value="ECO:0007669"/>
    <property type="project" value="InterPro"/>
</dbReference>
<dbReference type="PROSITE" id="PS50104">
    <property type="entry name" value="TIR"/>
    <property type="match status" value="1"/>
</dbReference>
<evidence type="ECO:0000259" key="7">
    <source>
        <dbReference type="PROSITE" id="PS50104"/>
    </source>
</evidence>
<gene>
    <name evidence="8" type="ORF">EUTSA_v10000751mg</name>
</gene>
<proteinExistence type="predicted"/>
<dbReference type="Proteomes" id="UP000030689">
    <property type="component" value="Unassembled WGS sequence"/>
</dbReference>
<dbReference type="InterPro" id="IPR027417">
    <property type="entry name" value="P-loop_NTPase"/>
</dbReference>
<dbReference type="PANTHER" id="PTHR11017">
    <property type="entry name" value="LEUCINE-RICH REPEAT-CONTAINING PROTEIN"/>
    <property type="match status" value="1"/>
</dbReference>
<dbReference type="AlphaFoldDB" id="V4N330"/>
<dbReference type="SUPFAM" id="SSF52058">
    <property type="entry name" value="L domain-like"/>
    <property type="match status" value="1"/>
</dbReference>
<protein>
    <recommendedName>
        <fullName evidence="1">ADP-ribosyl cyclase/cyclic ADP-ribose hydrolase</fullName>
        <ecNumber evidence="1">3.2.2.6</ecNumber>
    </recommendedName>
</protein>
<name>V4N330_EUTSA</name>
<sequence length="1142" mass="129481">MVASSSANVNVGPQVFINFRGAELRKNFVSHLKDALERNGINAYIDSNEHAGEDLDILFRRIEESTVALTILSRRYTESHWCLGELVHIMKCVDRRTLWVIPIFYKLEPGTVKKLDGEFGVQLWNLWRKVGRDDRILKWDAALQGVAKKIALESEISRDEVAFLDKIIEEVQNALTKDLSLRELNPKPEESPNRATNIIKSGGQRLKQLEEKLDVECNDNDTRVVGIVGMAGIGKTYLAKNLFEKLKTKIGRHVFVEFPREKSNEQGLEWLQKTIVEGLLNQENIIFSNGSPLEVWKNRLLEKKVVVVLDGVSDKKHIDEVLRNRDWIKRGSKIVIITRDKSLFKGLECDLYEVPGLNDREGLELFRAQSCTTLEGKFMELLRKFLDYAGGNPLALKAYGGELKGKEEDQWEERLGTLTQILNPEIRKELKISYDELNSEQKDALLEIACFFRSQDEDYITTLLDSFHQESAKGSTEIRDLEEKFLIRVYDGRVEMQDLWLTMCKELVGTSEGKYWLFPSKIAESTDALKTKEGKEEVRGVTIDMSKMDEKPLDNQAFIGMSNLRYLKVYSSTDPSNGEAKCKLNLPDGLEFPEDNIIRYIYWMKFPGEELPSNFKPNNLIHLSLPYSKIKCVWQGTKVAPKLKWVDLSHSSNLSSLSGLSKAPNLLRLNLEGCISLKELPEEMKDMKNLVFLNLRECTSLSSLPDINMDSLKVLILSGCSKLQKFQVISEKLEKLYLNGTAVNTLPPTIGNLQRLILLNLKDCKNLVTLPNCIGKLISLQQLKLSRCSNLNSFPDVKDNMVNLRILLLGGTSITEMPCNIDGSSLSLLQRLCLSGNANIRTLELNTSHLKWLELKYCKNLTSLQLPPHLQCLDAHGCISLRTVTSSLVHPRPTENFHSTLMFTNCNELEQVSKNAIISYAHEKCRSMSDDGYNRDFVFNSLIGTCFPGCDVPLWFNHQTFGSILKRTLPRDLKEGRVNGVFLCVVVSFKEFKGQTNTLQVKCNCEFTDHAIIRLRRKISIIVGGCSELSSDESRKIDSDHVFIGYTNWFNTNKSQKNEDDKEYVPTEISLGFEVTDGASEVRECEVMKCGFSLLYNSEGAVSWEPRFDASPRSEESIHGELASHIASEHDFGDSNGLLNGE</sequence>
<evidence type="ECO:0000313" key="8">
    <source>
        <dbReference type="EMBL" id="ESQ39631.1"/>
    </source>
</evidence>
<dbReference type="KEGG" id="eus:EUTSA_v10000751mg"/>
<comment type="catalytic activity">
    <reaction evidence="6">
        <text>NAD(+) + H2O = ADP-D-ribose + nicotinamide + H(+)</text>
        <dbReference type="Rhea" id="RHEA:16301"/>
        <dbReference type="ChEBI" id="CHEBI:15377"/>
        <dbReference type="ChEBI" id="CHEBI:15378"/>
        <dbReference type="ChEBI" id="CHEBI:17154"/>
        <dbReference type="ChEBI" id="CHEBI:57540"/>
        <dbReference type="ChEBI" id="CHEBI:57967"/>
        <dbReference type="EC" id="3.2.2.6"/>
    </reaction>
    <physiologicalReaction direction="left-to-right" evidence="6">
        <dbReference type="Rhea" id="RHEA:16302"/>
    </physiologicalReaction>
</comment>
<dbReference type="PANTHER" id="PTHR11017:SF264">
    <property type="entry name" value="ADP-RIBOSYL CYCLASE_CYCLIC ADP-RIBOSE HYDROLASE"/>
    <property type="match status" value="1"/>
</dbReference>
<dbReference type="InterPro" id="IPR000157">
    <property type="entry name" value="TIR_dom"/>
</dbReference>
<keyword evidence="2" id="KW-0433">Leucine-rich repeat</keyword>
<keyword evidence="3" id="KW-0677">Repeat</keyword>
<evidence type="ECO:0000313" key="9">
    <source>
        <dbReference type="Proteomes" id="UP000030689"/>
    </source>
</evidence>
<dbReference type="GO" id="GO:0061809">
    <property type="term" value="F:NAD+ nucleosidase activity, cyclic ADP-ribose generating"/>
    <property type="evidence" value="ECO:0007669"/>
    <property type="project" value="UniProtKB-EC"/>
</dbReference>
<dbReference type="InterPro" id="IPR042197">
    <property type="entry name" value="Apaf_helical"/>
</dbReference>
<dbReference type="FunFam" id="3.40.50.10140:FF:000007">
    <property type="entry name" value="Disease resistance protein (TIR-NBS-LRR class)"/>
    <property type="match status" value="1"/>
</dbReference>
<dbReference type="EC" id="3.2.2.6" evidence="1"/>
<dbReference type="Gene3D" id="1.10.8.430">
    <property type="entry name" value="Helical domain of apoptotic protease-activating factors"/>
    <property type="match status" value="1"/>
</dbReference>
<evidence type="ECO:0000256" key="2">
    <source>
        <dbReference type="ARBA" id="ARBA00022614"/>
    </source>
</evidence>
<dbReference type="GO" id="GO:0043531">
    <property type="term" value="F:ADP binding"/>
    <property type="evidence" value="ECO:0007669"/>
    <property type="project" value="InterPro"/>
</dbReference>
<dbReference type="EMBL" id="KI517465">
    <property type="protein sequence ID" value="ESQ39631.1"/>
    <property type="molecule type" value="Genomic_DNA"/>
</dbReference>
<dbReference type="Gene3D" id="3.80.10.10">
    <property type="entry name" value="Ribonuclease Inhibitor"/>
    <property type="match status" value="2"/>
</dbReference>
<accession>V4N330</accession>
<evidence type="ECO:0000256" key="6">
    <source>
        <dbReference type="ARBA" id="ARBA00047304"/>
    </source>
</evidence>
<dbReference type="Pfam" id="PF20160">
    <property type="entry name" value="C-JID"/>
    <property type="match status" value="1"/>
</dbReference>
<dbReference type="SUPFAM" id="SSF52540">
    <property type="entry name" value="P-loop containing nucleoside triphosphate hydrolases"/>
    <property type="match status" value="1"/>
</dbReference>
<dbReference type="InterPro" id="IPR032675">
    <property type="entry name" value="LRR_dom_sf"/>
</dbReference>
<dbReference type="Gramene" id="ESQ39631">
    <property type="protein sequence ID" value="ESQ39631"/>
    <property type="gene ID" value="EUTSA_v10000751mg"/>
</dbReference>
<reference evidence="8 9" key="1">
    <citation type="journal article" date="2013" name="Front. Plant Sci.">
        <title>The Reference Genome of the Halophytic Plant Eutrema salsugineum.</title>
        <authorList>
            <person name="Yang R."/>
            <person name="Jarvis D.E."/>
            <person name="Chen H."/>
            <person name="Beilstein M.A."/>
            <person name="Grimwood J."/>
            <person name="Jenkins J."/>
            <person name="Shu S."/>
            <person name="Prochnik S."/>
            <person name="Xin M."/>
            <person name="Ma C."/>
            <person name="Schmutz J."/>
            <person name="Wing R.A."/>
            <person name="Mitchell-Olds T."/>
            <person name="Schumaker K.S."/>
            <person name="Wang X."/>
        </authorList>
    </citation>
    <scope>NUCLEOTIDE SEQUENCE [LARGE SCALE GENOMIC DNA]</scope>
</reference>
<dbReference type="Gene3D" id="3.40.50.10140">
    <property type="entry name" value="Toll/interleukin-1 receptor homology (TIR) domain"/>
    <property type="match status" value="1"/>
</dbReference>
<dbReference type="InterPro" id="IPR045344">
    <property type="entry name" value="C-JID"/>
</dbReference>
<evidence type="ECO:0000256" key="3">
    <source>
        <dbReference type="ARBA" id="ARBA00022737"/>
    </source>
</evidence>
<evidence type="ECO:0000256" key="4">
    <source>
        <dbReference type="ARBA" id="ARBA00022801"/>
    </source>
</evidence>
<dbReference type="InterPro" id="IPR044974">
    <property type="entry name" value="Disease_R_plants"/>
</dbReference>
<dbReference type="FunFam" id="3.80.10.10:FF:000386">
    <property type="entry name" value="Disease resistance protein RPS4"/>
    <property type="match status" value="1"/>
</dbReference>
<dbReference type="PRINTS" id="PR00364">
    <property type="entry name" value="DISEASERSIST"/>
</dbReference>
<dbReference type="eggNOG" id="ENOG502SI7S">
    <property type="taxonomic scope" value="Eukaryota"/>
</dbReference>